<gene>
    <name evidence="2" type="ORF">O0S08_36425</name>
</gene>
<keyword evidence="1" id="KW-0472">Membrane</keyword>
<evidence type="ECO:0000256" key="1">
    <source>
        <dbReference type="SAM" id="Phobius"/>
    </source>
</evidence>
<keyword evidence="3" id="KW-1185">Reference proteome</keyword>
<protein>
    <submittedName>
        <fullName evidence="2">Uncharacterized protein</fullName>
    </submittedName>
</protein>
<dbReference type="RefSeq" id="WP_269034062.1">
    <property type="nucleotide sequence ID" value="NZ_CP114040.1"/>
</dbReference>
<name>A0ABY7GXU1_9BACT</name>
<proteinExistence type="predicted"/>
<evidence type="ECO:0000313" key="2">
    <source>
        <dbReference type="EMBL" id="WAS91700.1"/>
    </source>
</evidence>
<reference evidence="2" key="1">
    <citation type="submission" date="2022-11" db="EMBL/GenBank/DDBJ databases">
        <title>Minimal conservation of predation-associated metabolite biosynthetic gene clusters underscores biosynthetic potential of Myxococcota including descriptions for ten novel species: Archangium lansinium sp. nov., Myxococcus landrumus sp. nov., Nannocystis bai.</title>
        <authorList>
            <person name="Ahearne A."/>
            <person name="Stevens C."/>
            <person name="Dowd S."/>
        </authorList>
    </citation>
    <scope>NUCLEOTIDE SEQUENCE</scope>
    <source>
        <strain evidence="2">Fl3</strain>
    </source>
</reference>
<accession>A0ABY7GXU1</accession>
<organism evidence="2 3">
    <name type="scientific">Nannocystis punicea</name>
    <dbReference type="NCBI Taxonomy" id="2995304"/>
    <lineage>
        <taxon>Bacteria</taxon>
        <taxon>Pseudomonadati</taxon>
        <taxon>Myxococcota</taxon>
        <taxon>Polyangia</taxon>
        <taxon>Nannocystales</taxon>
        <taxon>Nannocystaceae</taxon>
        <taxon>Nannocystis</taxon>
    </lineage>
</organism>
<keyword evidence="1" id="KW-1133">Transmembrane helix</keyword>
<dbReference type="Proteomes" id="UP001164459">
    <property type="component" value="Chromosome"/>
</dbReference>
<keyword evidence="1" id="KW-0812">Transmembrane</keyword>
<sequence length="315" mass="33715">MPEALVIPGLLAIDPHRWEGRGQAEIVRGPLAGKADRFELSDTKGERWLVPREVAAHRGLRLPDRHPALAEYPRLRARLAEAALVVVDEAGRLAGATRDASIYLAYHRGAGGGNLEVALGGETRGFSAENAGLFRQVVGETDDEDAGWNCSVDVVYDRVLRALTNDALSLADVALAEFAAHLSPEQFADFEAELAEIDAQAAERRPLAEAVLAALDAATGDAVELPGGYTARRVVEPAFRLRSGGDVTVGGGPIAVPASVRWFAADVQDFTPAARKARRARSFARRQAQERSSRASLWLLAAVFLGLVIAVIARC</sequence>
<evidence type="ECO:0000313" key="3">
    <source>
        <dbReference type="Proteomes" id="UP001164459"/>
    </source>
</evidence>
<feature type="transmembrane region" description="Helical" evidence="1">
    <location>
        <begin position="295"/>
        <end position="313"/>
    </location>
</feature>
<dbReference type="EMBL" id="CP114040">
    <property type="protein sequence ID" value="WAS91700.1"/>
    <property type="molecule type" value="Genomic_DNA"/>
</dbReference>